<evidence type="ECO:0000256" key="1">
    <source>
        <dbReference type="ARBA" id="ARBA00004141"/>
    </source>
</evidence>
<keyword evidence="9" id="KW-1185">Reference proteome</keyword>
<dbReference type="InterPro" id="IPR013525">
    <property type="entry name" value="ABC2_TM"/>
</dbReference>
<protein>
    <submittedName>
        <fullName evidence="8">ABC transporter G family member 31</fullName>
    </submittedName>
</protein>
<evidence type="ECO:0000313" key="8">
    <source>
        <dbReference type="EMBL" id="KAL1214269.1"/>
    </source>
</evidence>
<evidence type="ECO:0000256" key="3">
    <source>
        <dbReference type="ARBA" id="ARBA00022692"/>
    </source>
</evidence>
<dbReference type="PANTHER" id="PTHR19241">
    <property type="entry name" value="ATP-BINDING CASSETTE TRANSPORTER"/>
    <property type="match status" value="1"/>
</dbReference>
<keyword evidence="3 6" id="KW-0812">Transmembrane</keyword>
<evidence type="ECO:0000313" key="9">
    <source>
        <dbReference type="Proteomes" id="UP001558713"/>
    </source>
</evidence>
<dbReference type="EMBL" id="JBANAX010000320">
    <property type="protein sequence ID" value="KAL1214269.1"/>
    <property type="molecule type" value="Genomic_DNA"/>
</dbReference>
<evidence type="ECO:0000256" key="4">
    <source>
        <dbReference type="ARBA" id="ARBA00022989"/>
    </source>
</evidence>
<feature type="transmembrane region" description="Helical" evidence="6">
    <location>
        <begin position="45"/>
        <end position="65"/>
    </location>
</feature>
<keyword evidence="5 6" id="KW-0472">Membrane</keyword>
<dbReference type="Pfam" id="PF01061">
    <property type="entry name" value="ABC2_membrane"/>
    <property type="match status" value="1"/>
</dbReference>
<evidence type="ECO:0000256" key="2">
    <source>
        <dbReference type="ARBA" id="ARBA00022448"/>
    </source>
</evidence>
<organism evidence="8 9">
    <name type="scientific">Cardamine amara subsp. amara</name>
    <dbReference type="NCBI Taxonomy" id="228776"/>
    <lineage>
        <taxon>Eukaryota</taxon>
        <taxon>Viridiplantae</taxon>
        <taxon>Streptophyta</taxon>
        <taxon>Embryophyta</taxon>
        <taxon>Tracheophyta</taxon>
        <taxon>Spermatophyta</taxon>
        <taxon>Magnoliopsida</taxon>
        <taxon>eudicotyledons</taxon>
        <taxon>Gunneridae</taxon>
        <taxon>Pentapetalae</taxon>
        <taxon>rosids</taxon>
        <taxon>malvids</taxon>
        <taxon>Brassicales</taxon>
        <taxon>Brassicaceae</taxon>
        <taxon>Cardamineae</taxon>
        <taxon>Cardamine</taxon>
    </lineage>
</organism>
<dbReference type="GO" id="GO:0005886">
    <property type="term" value="C:plasma membrane"/>
    <property type="evidence" value="ECO:0007669"/>
    <property type="project" value="UniProtKB-ARBA"/>
</dbReference>
<reference evidence="8 9" key="1">
    <citation type="submission" date="2024-04" db="EMBL/GenBank/DDBJ databases">
        <title>Genome assembly C_amara_ONT_v2.</title>
        <authorList>
            <person name="Yant L."/>
            <person name="Moore C."/>
            <person name="Slenker M."/>
        </authorList>
    </citation>
    <scope>NUCLEOTIDE SEQUENCE [LARGE SCALE GENOMIC DNA]</scope>
    <source>
        <tissue evidence="8">Leaf</tissue>
    </source>
</reference>
<name>A0ABD1BED2_CARAN</name>
<comment type="caution">
    <text evidence="8">The sequence shown here is derived from an EMBL/GenBank/DDBJ whole genome shotgun (WGS) entry which is preliminary data.</text>
</comment>
<dbReference type="AlphaFoldDB" id="A0ABD1BED2"/>
<accession>A0ABD1BED2</accession>
<keyword evidence="4 6" id="KW-1133">Transmembrane helix</keyword>
<comment type="subcellular location">
    <subcellularLocation>
        <location evidence="1">Membrane</location>
        <topology evidence="1">Multi-pass membrane protein</topology>
    </subcellularLocation>
</comment>
<evidence type="ECO:0000256" key="6">
    <source>
        <dbReference type="SAM" id="Phobius"/>
    </source>
</evidence>
<evidence type="ECO:0000256" key="5">
    <source>
        <dbReference type="ARBA" id="ARBA00023136"/>
    </source>
</evidence>
<proteinExistence type="predicted"/>
<dbReference type="Proteomes" id="UP001558713">
    <property type="component" value="Unassembled WGS sequence"/>
</dbReference>
<gene>
    <name evidence="8" type="ORF">V5N11_008787</name>
</gene>
<evidence type="ECO:0000259" key="7">
    <source>
        <dbReference type="Pfam" id="PF01061"/>
    </source>
</evidence>
<feature type="transmembrane region" description="Helical" evidence="6">
    <location>
        <begin position="20"/>
        <end position="38"/>
    </location>
</feature>
<sequence length="80" mass="9427">MYAPRRIPYAAAQGLVEIPYILTQTILYGVITYFTIGFERTLSMFILYLVFMFLTFTYFTFYEMIRYSLTPNQHLAAVIS</sequence>
<feature type="domain" description="ABC-2 type transporter transmembrane" evidence="7">
    <location>
        <begin position="5"/>
        <end position="79"/>
    </location>
</feature>
<keyword evidence="2" id="KW-0813">Transport</keyword>